<accession>A0A0G1L5C4</accession>
<reference evidence="1 2" key="1">
    <citation type="journal article" date="2015" name="Nature">
        <title>rRNA introns, odd ribosomes, and small enigmatic genomes across a large radiation of phyla.</title>
        <authorList>
            <person name="Brown C.T."/>
            <person name="Hug L.A."/>
            <person name="Thomas B.C."/>
            <person name="Sharon I."/>
            <person name="Castelle C.J."/>
            <person name="Singh A."/>
            <person name="Wilkins M.J."/>
            <person name="Williams K.H."/>
            <person name="Banfield J.F."/>
        </authorList>
    </citation>
    <scope>NUCLEOTIDE SEQUENCE [LARGE SCALE GENOMIC DNA]</scope>
</reference>
<organism evidence="1 2">
    <name type="scientific">Candidatus Giovannonibacteria bacterium GW2011_GWA2_44_26</name>
    <dbReference type="NCBI Taxonomy" id="1618648"/>
    <lineage>
        <taxon>Bacteria</taxon>
        <taxon>Candidatus Giovannoniibacteriota</taxon>
    </lineage>
</organism>
<evidence type="ECO:0008006" key="3">
    <source>
        <dbReference type="Google" id="ProtNLM"/>
    </source>
</evidence>
<dbReference type="AlphaFoldDB" id="A0A0G1L5C4"/>
<sequence length="70" mass="8331">MEERTISKELIEEALRNPTKVWYDEDGRILIKKLYKKKDKERLLLIIGEKANGKLKIITIIETSKIKKYL</sequence>
<name>A0A0G1L5C4_9BACT</name>
<evidence type="ECO:0000313" key="2">
    <source>
        <dbReference type="Proteomes" id="UP000033945"/>
    </source>
</evidence>
<protein>
    <recommendedName>
        <fullName evidence="3">DUF4258 domain-containing protein</fullName>
    </recommendedName>
</protein>
<gene>
    <name evidence="1" type="ORF">UW55_C0001G0130</name>
</gene>
<comment type="caution">
    <text evidence="1">The sequence shown here is derived from an EMBL/GenBank/DDBJ whole genome shotgun (WGS) entry which is preliminary data.</text>
</comment>
<proteinExistence type="predicted"/>
<dbReference type="Proteomes" id="UP000033945">
    <property type="component" value="Unassembled WGS sequence"/>
</dbReference>
<dbReference type="EMBL" id="LCIT01000001">
    <property type="protein sequence ID" value="KKT63837.1"/>
    <property type="molecule type" value="Genomic_DNA"/>
</dbReference>
<evidence type="ECO:0000313" key="1">
    <source>
        <dbReference type="EMBL" id="KKT63837.1"/>
    </source>
</evidence>